<dbReference type="InterPro" id="IPR036864">
    <property type="entry name" value="Zn2-C6_fun-type_DNA-bd_sf"/>
</dbReference>
<dbReference type="Pfam" id="PF04082">
    <property type="entry name" value="Fungal_trans"/>
    <property type="match status" value="1"/>
</dbReference>
<dbReference type="GO" id="GO:0000981">
    <property type="term" value="F:DNA-binding transcription factor activity, RNA polymerase II-specific"/>
    <property type="evidence" value="ECO:0007669"/>
    <property type="project" value="InterPro"/>
</dbReference>
<dbReference type="Pfam" id="PF00172">
    <property type="entry name" value="Zn_clus"/>
    <property type="match status" value="1"/>
</dbReference>
<gene>
    <name evidence="6" type="ORF">B0T17DRAFT_410286</name>
</gene>
<feature type="region of interest" description="Disordered" evidence="3">
    <location>
        <begin position="93"/>
        <end position="140"/>
    </location>
</feature>
<sequence length="701" mass="77422">MDERDNTETPEVGIRRACDQCRLRKIRCDKGLPCANCRTANRSCSSTGVAQKPKEPRQRVLISSQYERKIDHFESRLASIERMLRDLTTSLAQNNNNHHRTTPEEANHHSGYQASTAASSTVGDGTDTLYGGDDEDDLDTAFEGNSSMAAQTALASEFLENAVTQTHFRDLNPNMQSALSSLKQIARMRHHKTTHEARFAHAKPLPRSGVRELPMPPMSLVIEMLREMKENPPLTFSLMCAFIAVDEFAEYCRKVYFPAEEYSVATFIIVNAGLCYLFGEKSIPLEGAAEAGLLRHHHLCRDNLETALASLPMLLPARMENIQALLLGASYAVEISKFTLAYQLNTSAALMCQALGYHRLPIPNPDEANPYEARSALFWAAYMLDKGLSLRFGRSSAIQDYDISMPKSIGQLVNGSDPWKVVLNLWIVHAELMGKVYEQLYSPAALAQPPERRLESARHLIVSLKKLAKDSEELGRQARAPGSGFKEPGPMGVYSIKLVLLSDEVSHWSSMTLIYRAIPATPGLPSSFNPECLEAARRATAAHHECMKLTEANLFVQVAYLHWTILYAPFIPYIVLFCHVIETSDADDLRRMADFVASVAPNCSHSEAIDKLHRVCQVLCNVAQIYVEAKAQAALQQPDQEMSLAGHDFDMYLSQLGFMTQTNDGLAGAANAGDGGFMNPGGNDMMGGGMDANLATSQLSN</sequence>
<name>A0AA39TID8_9PEZI</name>
<evidence type="ECO:0000259" key="5">
    <source>
        <dbReference type="PROSITE" id="PS50048"/>
    </source>
</evidence>
<dbReference type="InterPro" id="IPR001138">
    <property type="entry name" value="Zn2Cys6_DnaBD"/>
</dbReference>
<feature type="compositionally biased region" description="Low complexity" evidence="3">
    <location>
        <begin position="121"/>
        <end position="131"/>
    </location>
</feature>
<dbReference type="CDD" id="cd00067">
    <property type="entry name" value="GAL4"/>
    <property type="match status" value="1"/>
</dbReference>
<feature type="transmembrane region" description="Helical" evidence="4">
    <location>
        <begin position="560"/>
        <end position="581"/>
    </location>
</feature>
<dbReference type="AlphaFoldDB" id="A0AA39TID8"/>
<dbReference type="PROSITE" id="PS50048">
    <property type="entry name" value="ZN2_CY6_FUNGAL_2"/>
    <property type="match status" value="1"/>
</dbReference>
<dbReference type="InterPro" id="IPR050987">
    <property type="entry name" value="AtrR-like"/>
</dbReference>
<dbReference type="SMART" id="SM00066">
    <property type="entry name" value="GAL4"/>
    <property type="match status" value="1"/>
</dbReference>
<dbReference type="GO" id="GO:0008270">
    <property type="term" value="F:zinc ion binding"/>
    <property type="evidence" value="ECO:0007669"/>
    <property type="project" value="InterPro"/>
</dbReference>
<dbReference type="Gene3D" id="4.10.240.10">
    <property type="entry name" value="Zn(2)-C6 fungal-type DNA-binding domain"/>
    <property type="match status" value="1"/>
</dbReference>
<keyword evidence="1" id="KW-0479">Metal-binding</keyword>
<organism evidence="6 7">
    <name type="scientific">Bombardia bombarda</name>
    <dbReference type="NCBI Taxonomy" id="252184"/>
    <lineage>
        <taxon>Eukaryota</taxon>
        <taxon>Fungi</taxon>
        <taxon>Dikarya</taxon>
        <taxon>Ascomycota</taxon>
        <taxon>Pezizomycotina</taxon>
        <taxon>Sordariomycetes</taxon>
        <taxon>Sordariomycetidae</taxon>
        <taxon>Sordariales</taxon>
        <taxon>Lasiosphaeriaceae</taxon>
        <taxon>Bombardia</taxon>
    </lineage>
</organism>
<keyword evidence="4" id="KW-0472">Membrane</keyword>
<proteinExistence type="predicted"/>
<evidence type="ECO:0000313" key="7">
    <source>
        <dbReference type="Proteomes" id="UP001174934"/>
    </source>
</evidence>
<evidence type="ECO:0000256" key="4">
    <source>
        <dbReference type="SAM" id="Phobius"/>
    </source>
</evidence>
<dbReference type="GO" id="GO:0006351">
    <property type="term" value="P:DNA-templated transcription"/>
    <property type="evidence" value="ECO:0007669"/>
    <property type="project" value="InterPro"/>
</dbReference>
<keyword evidence="4" id="KW-1133">Transmembrane helix</keyword>
<dbReference type="PANTHER" id="PTHR46910:SF5">
    <property type="entry name" value="ZN(II)2CYS6 TRANSCRIPTION FACTOR (EUROFUNG)"/>
    <property type="match status" value="1"/>
</dbReference>
<protein>
    <recommendedName>
        <fullName evidence="5">Zn(2)-C6 fungal-type domain-containing protein</fullName>
    </recommendedName>
</protein>
<keyword evidence="2" id="KW-0539">Nucleus</keyword>
<evidence type="ECO:0000256" key="3">
    <source>
        <dbReference type="SAM" id="MobiDB-lite"/>
    </source>
</evidence>
<evidence type="ECO:0000256" key="2">
    <source>
        <dbReference type="ARBA" id="ARBA00023242"/>
    </source>
</evidence>
<dbReference type="PROSITE" id="PS00463">
    <property type="entry name" value="ZN2_CY6_FUNGAL_1"/>
    <property type="match status" value="1"/>
</dbReference>
<dbReference type="SMART" id="SM00906">
    <property type="entry name" value="Fungal_trans"/>
    <property type="match status" value="1"/>
</dbReference>
<feature type="domain" description="Zn(2)-C6 fungal-type" evidence="5">
    <location>
        <begin position="17"/>
        <end position="46"/>
    </location>
</feature>
<dbReference type="SUPFAM" id="SSF57701">
    <property type="entry name" value="Zn2/Cys6 DNA-binding domain"/>
    <property type="match status" value="1"/>
</dbReference>
<evidence type="ECO:0000313" key="6">
    <source>
        <dbReference type="EMBL" id="KAK0612577.1"/>
    </source>
</evidence>
<evidence type="ECO:0000256" key="1">
    <source>
        <dbReference type="ARBA" id="ARBA00022723"/>
    </source>
</evidence>
<accession>A0AA39TID8</accession>
<dbReference type="CDD" id="cd12148">
    <property type="entry name" value="fungal_TF_MHR"/>
    <property type="match status" value="1"/>
</dbReference>
<dbReference type="GO" id="GO:0003677">
    <property type="term" value="F:DNA binding"/>
    <property type="evidence" value="ECO:0007669"/>
    <property type="project" value="InterPro"/>
</dbReference>
<comment type="caution">
    <text evidence="6">The sequence shown here is derived from an EMBL/GenBank/DDBJ whole genome shotgun (WGS) entry which is preliminary data.</text>
</comment>
<dbReference type="Proteomes" id="UP001174934">
    <property type="component" value="Unassembled WGS sequence"/>
</dbReference>
<keyword evidence="7" id="KW-1185">Reference proteome</keyword>
<dbReference type="EMBL" id="JAULSR010000009">
    <property type="protein sequence ID" value="KAK0612577.1"/>
    <property type="molecule type" value="Genomic_DNA"/>
</dbReference>
<keyword evidence="4" id="KW-0812">Transmembrane</keyword>
<reference evidence="6" key="1">
    <citation type="submission" date="2023-06" db="EMBL/GenBank/DDBJ databases">
        <title>Genome-scale phylogeny and comparative genomics of the fungal order Sordariales.</title>
        <authorList>
            <consortium name="Lawrence Berkeley National Laboratory"/>
            <person name="Hensen N."/>
            <person name="Bonometti L."/>
            <person name="Westerberg I."/>
            <person name="Brannstrom I.O."/>
            <person name="Guillou S."/>
            <person name="Cros-Aarteil S."/>
            <person name="Calhoun S."/>
            <person name="Haridas S."/>
            <person name="Kuo A."/>
            <person name="Mondo S."/>
            <person name="Pangilinan J."/>
            <person name="Riley R."/>
            <person name="LaButti K."/>
            <person name="Andreopoulos B."/>
            <person name="Lipzen A."/>
            <person name="Chen C."/>
            <person name="Yanf M."/>
            <person name="Daum C."/>
            <person name="Ng V."/>
            <person name="Clum A."/>
            <person name="Steindorff A."/>
            <person name="Ohm R."/>
            <person name="Martin F."/>
            <person name="Silar P."/>
            <person name="Natvig D."/>
            <person name="Lalanne C."/>
            <person name="Gautier V."/>
            <person name="Ament-velasquez S.L."/>
            <person name="Kruys A."/>
            <person name="Hutchinson M.I."/>
            <person name="Powell A.J."/>
            <person name="Barry K."/>
            <person name="Miller A.N."/>
            <person name="Grigoriev I.V."/>
            <person name="Debuchy R."/>
            <person name="Gladieux P."/>
            <person name="Thoren M.H."/>
            <person name="Johannesson H."/>
        </authorList>
    </citation>
    <scope>NUCLEOTIDE SEQUENCE</scope>
    <source>
        <strain evidence="6">SMH3391-2</strain>
    </source>
</reference>
<feature type="compositionally biased region" description="Polar residues" evidence="3">
    <location>
        <begin position="110"/>
        <end position="120"/>
    </location>
</feature>
<dbReference type="InterPro" id="IPR007219">
    <property type="entry name" value="XnlR_reg_dom"/>
</dbReference>
<dbReference type="PANTHER" id="PTHR46910">
    <property type="entry name" value="TRANSCRIPTION FACTOR PDR1"/>
    <property type="match status" value="1"/>
</dbReference>